<keyword evidence="4 8" id="KW-0456">Lyase</keyword>
<dbReference type="SMART" id="SM01133">
    <property type="entry name" value="DeoC"/>
    <property type="match status" value="1"/>
</dbReference>
<accession>A0A3B0RSE7</accession>
<dbReference type="GO" id="GO:0004139">
    <property type="term" value="F:deoxyribose-phosphate aldolase activity"/>
    <property type="evidence" value="ECO:0007669"/>
    <property type="project" value="UniProtKB-EC"/>
</dbReference>
<dbReference type="GO" id="GO:0009264">
    <property type="term" value="P:deoxyribonucleotide catabolic process"/>
    <property type="evidence" value="ECO:0007669"/>
    <property type="project" value="InterPro"/>
</dbReference>
<dbReference type="GO" id="GO:0016052">
    <property type="term" value="P:carbohydrate catabolic process"/>
    <property type="evidence" value="ECO:0007669"/>
    <property type="project" value="TreeGrafter"/>
</dbReference>
<dbReference type="SUPFAM" id="SSF51569">
    <property type="entry name" value="Aldolase"/>
    <property type="match status" value="1"/>
</dbReference>
<dbReference type="InterPro" id="IPR028581">
    <property type="entry name" value="DeoC_typeI"/>
</dbReference>
<name>A0A3B0RSE7_9ZZZZ</name>
<sequence>MTEPQPTREQLVELVTREVLAALAERADICATPEKLRTVVANGADRVSFHGEAQDVPLDLAKYIDHTLLKPDATQQDIDTLCDEAIEYGFAAVCINPTWVKRAAERLRGSDVKVATVIGFPLGATTSEIKAMETRKALRDGAREVDMVINIGALKSGRNELVRKDIEKVVDAAHEGGAITKVILETALLTDEEKVIASALAKAAKADFVKTSTGFSGGGATVYDVALMRETVGPDMGVKASGGVRTLEDAEDMIAAGATRIGASAGVQIMSAQEGDGHGDGY</sequence>
<protein>
    <recommendedName>
        <fullName evidence="2">deoxyribose-phosphate aldolase</fullName>
        <ecNumber evidence="2">4.1.2.4</ecNumber>
    </recommendedName>
    <alternativeName>
        <fullName evidence="6">2-deoxy-D-ribose 5-phosphate aldolase</fullName>
    </alternativeName>
</protein>
<dbReference type="FunFam" id="3.20.20.70:FF:000044">
    <property type="entry name" value="Deoxyribose-phosphate aldolase"/>
    <property type="match status" value="1"/>
</dbReference>
<comment type="similarity">
    <text evidence="1">Belongs to the DeoC/FbaB aldolase family. DeoC type 1 subfamily.</text>
</comment>
<dbReference type="InterPro" id="IPR011343">
    <property type="entry name" value="DeoC"/>
</dbReference>
<dbReference type="AlphaFoldDB" id="A0A3B0RSE7"/>
<dbReference type="InterPro" id="IPR013785">
    <property type="entry name" value="Aldolase_TIM"/>
</dbReference>
<evidence type="ECO:0000256" key="3">
    <source>
        <dbReference type="ARBA" id="ARBA00022490"/>
    </source>
</evidence>
<dbReference type="EC" id="4.1.2.4" evidence="2"/>
<dbReference type="Gene3D" id="3.20.20.70">
    <property type="entry name" value="Aldolase class I"/>
    <property type="match status" value="1"/>
</dbReference>
<gene>
    <name evidence="8" type="ORF">MNBD_ACTINO01-305</name>
</gene>
<evidence type="ECO:0000313" key="8">
    <source>
        <dbReference type="EMBL" id="VAV95077.1"/>
    </source>
</evidence>
<keyword evidence="5" id="KW-0704">Schiff base</keyword>
<reference evidence="8" key="1">
    <citation type="submission" date="2018-06" db="EMBL/GenBank/DDBJ databases">
        <authorList>
            <person name="Zhirakovskaya E."/>
        </authorList>
    </citation>
    <scope>NUCLEOTIDE SEQUENCE</scope>
</reference>
<dbReference type="Pfam" id="PF01791">
    <property type="entry name" value="DeoC"/>
    <property type="match status" value="1"/>
</dbReference>
<proteinExistence type="inferred from homology"/>
<comment type="catalytic activity">
    <reaction evidence="7">
        <text>2-deoxy-D-ribose 5-phosphate = D-glyceraldehyde 3-phosphate + acetaldehyde</text>
        <dbReference type="Rhea" id="RHEA:12821"/>
        <dbReference type="ChEBI" id="CHEBI:15343"/>
        <dbReference type="ChEBI" id="CHEBI:59776"/>
        <dbReference type="ChEBI" id="CHEBI:62877"/>
        <dbReference type="EC" id="4.1.2.4"/>
    </reaction>
</comment>
<dbReference type="InterPro" id="IPR002915">
    <property type="entry name" value="DeoC/FbaB/LacD_aldolase"/>
</dbReference>
<dbReference type="PANTHER" id="PTHR10889:SF1">
    <property type="entry name" value="DEOXYRIBOSE-PHOSPHATE ALDOLASE"/>
    <property type="match status" value="1"/>
</dbReference>
<organism evidence="8">
    <name type="scientific">hydrothermal vent metagenome</name>
    <dbReference type="NCBI Taxonomy" id="652676"/>
    <lineage>
        <taxon>unclassified sequences</taxon>
        <taxon>metagenomes</taxon>
        <taxon>ecological metagenomes</taxon>
    </lineage>
</organism>
<evidence type="ECO:0000256" key="2">
    <source>
        <dbReference type="ARBA" id="ARBA00012515"/>
    </source>
</evidence>
<keyword evidence="3" id="KW-0963">Cytoplasm</keyword>
<evidence type="ECO:0000256" key="4">
    <source>
        <dbReference type="ARBA" id="ARBA00023239"/>
    </source>
</evidence>
<dbReference type="GO" id="GO:0005737">
    <property type="term" value="C:cytoplasm"/>
    <property type="evidence" value="ECO:0007669"/>
    <property type="project" value="InterPro"/>
</dbReference>
<dbReference type="NCBIfam" id="TIGR00126">
    <property type="entry name" value="deoC"/>
    <property type="match status" value="1"/>
</dbReference>
<evidence type="ECO:0000256" key="5">
    <source>
        <dbReference type="ARBA" id="ARBA00023270"/>
    </source>
</evidence>
<dbReference type="CDD" id="cd00959">
    <property type="entry name" value="DeoC"/>
    <property type="match status" value="1"/>
</dbReference>
<dbReference type="HAMAP" id="MF_00114">
    <property type="entry name" value="DeoC_type1"/>
    <property type="match status" value="1"/>
</dbReference>
<evidence type="ECO:0000256" key="7">
    <source>
        <dbReference type="ARBA" id="ARBA00048791"/>
    </source>
</evidence>
<evidence type="ECO:0000256" key="6">
    <source>
        <dbReference type="ARBA" id="ARBA00032755"/>
    </source>
</evidence>
<dbReference type="PANTHER" id="PTHR10889">
    <property type="entry name" value="DEOXYRIBOSE-PHOSPHATE ALDOLASE"/>
    <property type="match status" value="1"/>
</dbReference>
<evidence type="ECO:0000256" key="1">
    <source>
        <dbReference type="ARBA" id="ARBA00010936"/>
    </source>
</evidence>
<dbReference type="EMBL" id="UOEI01000138">
    <property type="protein sequence ID" value="VAV95077.1"/>
    <property type="molecule type" value="Genomic_DNA"/>
</dbReference>